<gene>
    <name evidence="2" type="ORF">COLO4_06927</name>
</gene>
<dbReference type="AlphaFoldDB" id="A0A1R3KLQ6"/>
<proteinExistence type="predicted"/>
<evidence type="ECO:0000313" key="3">
    <source>
        <dbReference type="Proteomes" id="UP000187203"/>
    </source>
</evidence>
<dbReference type="Proteomes" id="UP000187203">
    <property type="component" value="Unassembled WGS sequence"/>
</dbReference>
<accession>A0A1R3KLQ6</accession>
<evidence type="ECO:0000313" key="2">
    <source>
        <dbReference type="EMBL" id="OMP07938.1"/>
    </source>
</evidence>
<reference evidence="3" key="1">
    <citation type="submission" date="2013-09" db="EMBL/GenBank/DDBJ databases">
        <title>Corchorus olitorius genome sequencing.</title>
        <authorList>
            <person name="Alam M."/>
            <person name="Haque M.S."/>
            <person name="Islam M.S."/>
            <person name="Emdad E.M."/>
            <person name="Islam M.M."/>
            <person name="Ahmed B."/>
            <person name="Halim A."/>
            <person name="Hossen Q.M.M."/>
            <person name="Hossain M.Z."/>
            <person name="Ahmed R."/>
            <person name="Khan M.M."/>
            <person name="Islam R."/>
            <person name="Rashid M.M."/>
            <person name="Khan S.A."/>
            <person name="Rahman M.S."/>
            <person name="Alam M."/>
            <person name="Yahiya A.S."/>
            <person name="Khan M.S."/>
            <person name="Azam M.S."/>
            <person name="Haque T."/>
            <person name="Lashkar M.Z.H."/>
            <person name="Akhand A.I."/>
            <person name="Morshed G."/>
            <person name="Roy S."/>
            <person name="Uddin K.S."/>
            <person name="Rabeya T."/>
            <person name="Hossain A.S."/>
            <person name="Chowdhury A."/>
            <person name="Snigdha A.R."/>
            <person name="Mortoza M.S."/>
            <person name="Matin S.A."/>
            <person name="Hoque S.M.E."/>
            <person name="Islam M.K."/>
            <person name="Roy D.K."/>
            <person name="Haider R."/>
            <person name="Moosa M.M."/>
            <person name="Elias S.M."/>
            <person name="Hasan A.M."/>
            <person name="Jahan S."/>
            <person name="Shafiuddin M."/>
            <person name="Mahmood N."/>
            <person name="Shommy N.S."/>
        </authorList>
    </citation>
    <scope>NUCLEOTIDE SEQUENCE [LARGE SCALE GENOMIC DNA]</scope>
    <source>
        <strain evidence="3">cv. O-4</strain>
    </source>
</reference>
<organism evidence="2 3">
    <name type="scientific">Corchorus olitorius</name>
    <dbReference type="NCBI Taxonomy" id="93759"/>
    <lineage>
        <taxon>Eukaryota</taxon>
        <taxon>Viridiplantae</taxon>
        <taxon>Streptophyta</taxon>
        <taxon>Embryophyta</taxon>
        <taxon>Tracheophyta</taxon>
        <taxon>Spermatophyta</taxon>
        <taxon>Magnoliopsida</taxon>
        <taxon>eudicotyledons</taxon>
        <taxon>Gunneridae</taxon>
        <taxon>Pentapetalae</taxon>
        <taxon>rosids</taxon>
        <taxon>malvids</taxon>
        <taxon>Malvales</taxon>
        <taxon>Malvaceae</taxon>
        <taxon>Grewioideae</taxon>
        <taxon>Apeibeae</taxon>
        <taxon>Corchorus</taxon>
    </lineage>
</organism>
<evidence type="ECO:0000256" key="1">
    <source>
        <dbReference type="SAM" id="MobiDB-lite"/>
    </source>
</evidence>
<feature type="region of interest" description="Disordered" evidence="1">
    <location>
        <begin position="230"/>
        <end position="253"/>
    </location>
</feature>
<sequence length="253" mass="27740">MAQKRATPVDGVKLKKKQKSHDLNELPLKLIEPNVLVTTPPLQIIKPTSEVLAFQEAKAYLAGVNSLSYSPNYSPERVANSEIVQDSAQVTISPGLSPSIFLNDEEMVEIDELLASSQSDGAVADMWKDIDDFYLSNNPRELGTELIPDPSINLAACNANGSSWGMIITYPAPKYHAFTMPILKKSISNQEGTTKAKTQKPFQSQGLTWFSYVGKRHEVVEDPAVIPIDMNSAPTDENEPNTSIVEAVRSNLP</sequence>
<keyword evidence="3" id="KW-1185">Reference proteome</keyword>
<feature type="compositionally biased region" description="Polar residues" evidence="1">
    <location>
        <begin position="232"/>
        <end position="244"/>
    </location>
</feature>
<dbReference type="EMBL" id="AWUE01012987">
    <property type="protein sequence ID" value="OMP07938.1"/>
    <property type="molecule type" value="Genomic_DNA"/>
</dbReference>
<protein>
    <submittedName>
        <fullName evidence="2">Uncharacterized protein</fullName>
    </submittedName>
</protein>
<comment type="caution">
    <text evidence="2">The sequence shown here is derived from an EMBL/GenBank/DDBJ whole genome shotgun (WGS) entry which is preliminary data.</text>
</comment>
<name>A0A1R3KLQ6_9ROSI</name>